<comment type="catalytic activity">
    <reaction evidence="6">
        <text>Exonucleolytic cleavage in either 5'- to 3'- or 3'- to 5'-direction to yield nucleoside 5'-phosphates.</text>
        <dbReference type="EC" id="3.1.11.6"/>
    </reaction>
</comment>
<dbReference type="NCBIfam" id="NF002139">
    <property type="entry name" value="PRK00977.1-3"/>
    <property type="match status" value="1"/>
</dbReference>
<evidence type="ECO:0000256" key="3">
    <source>
        <dbReference type="ARBA" id="ARBA00022722"/>
    </source>
</evidence>
<dbReference type="InterPro" id="IPR037004">
    <property type="entry name" value="Exonuc_VII_ssu_sf"/>
</dbReference>
<comment type="function">
    <text evidence="6">Bidirectionally degrades single-stranded DNA into large acid-insoluble oligonucleotides, which are then degraded further into small acid-soluble oligonucleotides.</text>
</comment>
<keyword evidence="5 6" id="KW-0269">Exonuclease</keyword>
<dbReference type="Gene3D" id="1.10.287.1040">
    <property type="entry name" value="Exonuclease VII, small subunit"/>
    <property type="match status" value="1"/>
</dbReference>
<comment type="subunit">
    <text evidence="6">Heterooligomer composed of large and small subunits.</text>
</comment>
<comment type="caution">
    <text evidence="7">The sequence shown here is derived from an EMBL/GenBank/DDBJ whole genome shotgun (WGS) entry which is preliminary data.</text>
</comment>
<sequence length="87" mass="10202">MTRLPMEQPNEKEETLTFEQAMARLEEIVRLLESGELSLDETIRLYEEGQRLRQFCEEKLNAAEKRIKMVTLADNGSIRVSEFEPEL</sequence>
<evidence type="ECO:0000256" key="6">
    <source>
        <dbReference type="HAMAP-Rule" id="MF_00337"/>
    </source>
</evidence>
<evidence type="ECO:0000256" key="2">
    <source>
        <dbReference type="ARBA" id="ARBA00022490"/>
    </source>
</evidence>
<dbReference type="PANTHER" id="PTHR34137:SF1">
    <property type="entry name" value="EXODEOXYRIBONUCLEASE 7 SMALL SUBUNIT"/>
    <property type="match status" value="1"/>
</dbReference>
<dbReference type="InterPro" id="IPR003761">
    <property type="entry name" value="Exonuc_VII_S"/>
</dbReference>
<keyword evidence="4 6" id="KW-0378">Hydrolase</keyword>
<dbReference type="RefSeq" id="WP_259099169.1">
    <property type="nucleotide sequence ID" value="NZ_CP130454.1"/>
</dbReference>
<dbReference type="GO" id="GO:0008855">
    <property type="term" value="F:exodeoxyribonuclease VII activity"/>
    <property type="evidence" value="ECO:0007669"/>
    <property type="project" value="UniProtKB-EC"/>
</dbReference>
<comment type="subcellular location">
    <subcellularLocation>
        <location evidence="6">Cytoplasm</location>
    </subcellularLocation>
</comment>
<dbReference type="Pfam" id="PF02609">
    <property type="entry name" value="Exonuc_VII_S"/>
    <property type="match status" value="1"/>
</dbReference>
<accession>A0ABT2EQX0</accession>
<evidence type="ECO:0000256" key="1">
    <source>
        <dbReference type="ARBA" id="ARBA00009998"/>
    </source>
</evidence>
<dbReference type="EC" id="3.1.11.6" evidence="6"/>
<dbReference type="HAMAP" id="MF_00337">
    <property type="entry name" value="Exonuc_7_S"/>
    <property type="match status" value="1"/>
</dbReference>
<organism evidence="7 8">
    <name type="scientific">Candidatus Fervidibacter sacchari</name>
    <dbReference type="NCBI Taxonomy" id="1448929"/>
    <lineage>
        <taxon>Bacteria</taxon>
        <taxon>Candidatus Fervidibacterota</taxon>
        <taxon>Candidatus Fervidibacter</taxon>
    </lineage>
</organism>
<keyword evidence="2 6" id="KW-0963">Cytoplasm</keyword>
<dbReference type="NCBIfam" id="TIGR01280">
    <property type="entry name" value="xseB"/>
    <property type="match status" value="1"/>
</dbReference>
<evidence type="ECO:0000313" key="7">
    <source>
        <dbReference type="EMBL" id="MCS3920341.1"/>
    </source>
</evidence>
<dbReference type="Proteomes" id="UP001204798">
    <property type="component" value="Unassembled WGS sequence"/>
</dbReference>
<gene>
    <name evidence="6" type="primary">xseB</name>
    <name evidence="7" type="ORF">M2350_002770</name>
</gene>
<keyword evidence="3 6" id="KW-0540">Nuclease</keyword>
<comment type="similarity">
    <text evidence="1 6">Belongs to the XseB family.</text>
</comment>
<reference evidence="7 8" key="1">
    <citation type="submission" date="2022-08" db="EMBL/GenBank/DDBJ databases">
        <title>Bacterial and archaeal communities from various locations to study Microbial Dark Matter (Phase II).</title>
        <authorList>
            <person name="Stepanauskas R."/>
        </authorList>
    </citation>
    <scope>NUCLEOTIDE SEQUENCE [LARGE SCALE GENOMIC DNA]</scope>
    <source>
        <strain evidence="7 8">PD1</strain>
    </source>
</reference>
<name>A0ABT2EQX0_9BACT</name>
<evidence type="ECO:0000313" key="8">
    <source>
        <dbReference type="Proteomes" id="UP001204798"/>
    </source>
</evidence>
<evidence type="ECO:0000256" key="4">
    <source>
        <dbReference type="ARBA" id="ARBA00022801"/>
    </source>
</evidence>
<evidence type="ECO:0000256" key="5">
    <source>
        <dbReference type="ARBA" id="ARBA00022839"/>
    </source>
</evidence>
<protein>
    <recommendedName>
        <fullName evidence="6">Exodeoxyribonuclease 7 small subunit</fullName>
        <ecNumber evidence="6">3.1.11.6</ecNumber>
    </recommendedName>
    <alternativeName>
        <fullName evidence="6">Exodeoxyribonuclease VII small subunit</fullName>
        <shortName evidence="6">Exonuclease VII small subunit</shortName>
    </alternativeName>
</protein>
<keyword evidence="8" id="KW-1185">Reference proteome</keyword>
<proteinExistence type="inferred from homology"/>
<dbReference type="PANTHER" id="PTHR34137">
    <property type="entry name" value="EXODEOXYRIBONUCLEASE 7 SMALL SUBUNIT"/>
    <property type="match status" value="1"/>
</dbReference>
<dbReference type="EMBL" id="JANUCP010000005">
    <property type="protein sequence ID" value="MCS3920341.1"/>
    <property type="molecule type" value="Genomic_DNA"/>
</dbReference>
<dbReference type="SUPFAM" id="SSF116842">
    <property type="entry name" value="XseB-like"/>
    <property type="match status" value="1"/>
</dbReference>